<dbReference type="GO" id="GO:0005886">
    <property type="term" value="C:plasma membrane"/>
    <property type="evidence" value="ECO:0007669"/>
    <property type="project" value="UniProtKB-SubCell"/>
</dbReference>
<protein>
    <recommendedName>
        <fullName evidence="10">Odorant receptor</fullName>
    </recommendedName>
</protein>
<reference evidence="11" key="2">
    <citation type="submission" date="2018-07" db="EMBL/GenBank/DDBJ databases">
        <authorList>
            <person name="Mckenzie S.K."/>
            <person name="Kronauer D.J.C."/>
        </authorList>
    </citation>
    <scope>NUCLEOTIDE SEQUENCE</scope>
    <source>
        <strain evidence="11">Clonal line C1</strain>
    </source>
</reference>
<evidence type="ECO:0000256" key="5">
    <source>
        <dbReference type="ARBA" id="ARBA00022725"/>
    </source>
</evidence>
<feature type="transmembrane region" description="Helical" evidence="10">
    <location>
        <begin position="61"/>
        <end position="81"/>
    </location>
</feature>
<dbReference type="EMBL" id="QOIP01000010">
    <property type="protein sequence ID" value="RLU17317.1"/>
    <property type="molecule type" value="Genomic_DNA"/>
</dbReference>
<gene>
    <name evidence="11" type="ORF">DMN91_009550</name>
</gene>
<evidence type="ECO:0000256" key="9">
    <source>
        <dbReference type="ARBA" id="ARBA00023224"/>
    </source>
</evidence>
<evidence type="ECO:0000256" key="10">
    <source>
        <dbReference type="RuleBase" id="RU351113"/>
    </source>
</evidence>
<comment type="caution">
    <text evidence="10">Lacks conserved residue(s) required for the propagation of feature annotation.</text>
</comment>
<feature type="transmembrane region" description="Helical" evidence="10">
    <location>
        <begin position="298"/>
        <end position="318"/>
    </location>
</feature>
<keyword evidence="2" id="KW-1003">Cell membrane</keyword>
<evidence type="ECO:0000256" key="7">
    <source>
        <dbReference type="ARBA" id="ARBA00023136"/>
    </source>
</evidence>
<name>A0A3L8DA09_OOCBI</name>
<dbReference type="GO" id="GO:0007165">
    <property type="term" value="P:signal transduction"/>
    <property type="evidence" value="ECO:0007669"/>
    <property type="project" value="UniProtKB-KW"/>
</dbReference>
<dbReference type="Proteomes" id="UP000279307">
    <property type="component" value="Chromosome 10"/>
</dbReference>
<dbReference type="GO" id="GO:0004984">
    <property type="term" value="F:olfactory receptor activity"/>
    <property type="evidence" value="ECO:0007669"/>
    <property type="project" value="InterPro"/>
</dbReference>
<keyword evidence="6 10" id="KW-1133">Transmembrane helix</keyword>
<feature type="transmembrane region" description="Helical" evidence="10">
    <location>
        <begin position="35"/>
        <end position="55"/>
    </location>
</feature>
<keyword evidence="8 10" id="KW-0675">Receptor</keyword>
<keyword evidence="5 10" id="KW-0552">Olfaction</keyword>
<comment type="caution">
    <text evidence="11">The sequence shown here is derived from an EMBL/GenBank/DDBJ whole genome shotgun (WGS) entry which is preliminary data.</text>
</comment>
<dbReference type="InterPro" id="IPR004117">
    <property type="entry name" value="7tm6_olfct_rcpt"/>
</dbReference>
<keyword evidence="3 10" id="KW-0716">Sensory transduction</keyword>
<organism evidence="11">
    <name type="scientific">Ooceraea biroi</name>
    <name type="common">Clonal raider ant</name>
    <name type="synonym">Cerapachys biroi</name>
    <dbReference type="NCBI Taxonomy" id="2015173"/>
    <lineage>
        <taxon>Eukaryota</taxon>
        <taxon>Metazoa</taxon>
        <taxon>Ecdysozoa</taxon>
        <taxon>Arthropoda</taxon>
        <taxon>Hexapoda</taxon>
        <taxon>Insecta</taxon>
        <taxon>Pterygota</taxon>
        <taxon>Neoptera</taxon>
        <taxon>Endopterygota</taxon>
        <taxon>Hymenoptera</taxon>
        <taxon>Apocrita</taxon>
        <taxon>Aculeata</taxon>
        <taxon>Formicoidea</taxon>
        <taxon>Formicidae</taxon>
        <taxon>Dorylinae</taxon>
        <taxon>Ooceraea</taxon>
    </lineage>
</organism>
<evidence type="ECO:0000256" key="2">
    <source>
        <dbReference type="ARBA" id="ARBA00022475"/>
    </source>
</evidence>
<dbReference type="AlphaFoldDB" id="A0A3L8DA09"/>
<keyword evidence="9 10" id="KW-0807">Transducer</keyword>
<dbReference type="PANTHER" id="PTHR21137:SF35">
    <property type="entry name" value="ODORANT RECEPTOR 19A-RELATED"/>
    <property type="match status" value="1"/>
</dbReference>
<evidence type="ECO:0000313" key="11">
    <source>
        <dbReference type="EMBL" id="RLU17317.1"/>
    </source>
</evidence>
<reference evidence="11" key="1">
    <citation type="journal article" date="2018" name="Genome Res.">
        <title>The genomic architecture and molecular evolution of ant odorant receptors.</title>
        <authorList>
            <person name="McKenzie S.K."/>
            <person name="Kronauer D.J.C."/>
        </authorList>
    </citation>
    <scope>NUCLEOTIDE SEQUENCE [LARGE SCALE GENOMIC DNA]</scope>
    <source>
        <strain evidence="11">Clonal line C1</strain>
    </source>
</reference>
<accession>A0A3L8DA09</accession>
<comment type="subcellular location">
    <subcellularLocation>
        <location evidence="1 10">Cell membrane</location>
        <topology evidence="1 10">Multi-pass membrane protein</topology>
    </subcellularLocation>
</comment>
<dbReference type="PANTHER" id="PTHR21137">
    <property type="entry name" value="ODORANT RECEPTOR"/>
    <property type="match status" value="1"/>
</dbReference>
<evidence type="ECO:0000256" key="1">
    <source>
        <dbReference type="ARBA" id="ARBA00004651"/>
    </source>
</evidence>
<evidence type="ECO:0000256" key="8">
    <source>
        <dbReference type="ARBA" id="ARBA00023170"/>
    </source>
</evidence>
<evidence type="ECO:0000256" key="6">
    <source>
        <dbReference type="ARBA" id="ARBA00022989"/>
    </source>
</evidence>
<sequence>MHEIEEHYYQINQNFLKILGLWPYQQSNFARLRKVLFLGILSGYIIVQLLSFLTMQFSVNLLLKIFTFVFPTLFVTIKYCIFITQAENVKLLLEQIRDDWNLLNGKLEIDIIKQYASSVRLISMIAIVFCHFDTLCYVTVELLPLILDVISPLNKSRSLKLIANTEYFVNREKYIWVMLLHEITAIYIRVITVCCTSVTIMMYILHACALFKVASYRMKNALGEDVLVIPNSLKEYLLYQRIAHVVIIHRRAIAYIELWISSFTVTFTILILIGVSSLSFNLFHLFQIITVNTDFAELYAVLISIVAHFGYMFIINYGGEIVQNHGIQVFEATYNGLWYASPFRIQKLVLFIMQRAIVKINLTCGNIFVASLEGFVTLASSAISYFTVIYSTRGN</sequence>
<feature type="transmembrane region" description="Helical" evidence="10">
    <location>
        <begin position="186"/>
        <end position="211"/>
    </location>
</feature>
<keyword evidence="7 10" id="KW-0472">Membrane</keyword>
<dbReference type="GO" id="GO:0005549">
    <property type="term" value="F:odorant binding"/>
    <property type="evidence" value="ECO:0007669"/>
    <property type="project" value="InterPro"/>
</dbReference>
<keyword evidence="4 10" id="KW-0812">Transmembrane</keyword>
<feature type="transmembrane region" description="Helical" evidence="10">
    <location>
        <begin position="258"/>
        <end position="278"/>
    </location>
</feature>
<evidence type="ECO:0000256" key="3">
    <source>
        <dbReference type="ARBA" id="ARBA00022606"/>
    </source>
</evidence>
<dbReference type="OrthoDB" id="7552791at2759"/>
<proteinExistence type="inferred from homology"/>
<dbReference type="Pfam" id="PF02949">
    <property type="entry name" value="7tm_6"/>
    <property type="match status" value="1"/>
</dbReference>
<feature type="transmembrane region" description="Helical" evidence="10">
    <location>
        <begin position="121"/>
        <end position="147"/>
    </location>
</feature>
<evidence type="ECO:0000256" key="4">
    <source>
        <dbReference type="ARBA" id="ARBA00022692"/>
    </source>
</evidence>
<comment type="similarity">
    <text evidence="10">Belongs to the insect chemoreceptor superfamily. Heteromeric odorant receptor channel (TC 1.A.69) family.</text>
</comment>